<name>A0A6J5KR33_9CAUD</name>
<organism evidence="1">
    <name type="scientific">uncultured Caudovirales phage</name>
    <dbReference type="NCBI Taxonomy" id="2100421"/>
    <lineage>
        <taxon>Viruses</taxon>
        <taxon>Duplodnaviria</taxon>
        <taxon>Heunggongvirae</taxon>
        <taxon>Uroviricota</taxon>
        <taxon>Caudoviricetes</taxon>
        <taxon>Peduoviridae</taxon>
        <taxon>Maltschvirus</taxon>
        <taxon>Maltschvirus maltsch</taxon>
    </lineage>
</organism>
<gene>
    <name evidence="1" type="ORF">UFOVP41_20</name>
</gene>
<reference evidence="1" key="1">
    <citation type="submission" date="2020-04" db="EMBL/GenBank/DDBJ databases">
        <authorList>
            <person name="Chiriac C."/>
            <person name="Salcher M."/>
            <person name="Ghai R."/>
            <person name="Kavagutti S V."/>
        </authorList>
    </citation>
    <scope>NUCLEOTIDE SEQUENCE</scope>
</reference>
<dbReference type="EMBL" id="LR796168">
    <property type="protein sequence ID" value="CAB4123307.1"/>
    <property type="molecule type" value="Genomic_DNA"/>
</dbReference>
<accession>A0A6J5KR33</accession>
<proteinExistence type="predicted"/>
<protein>
    <submittedName>
        <fullName evidence="1">Uncharacterized protein</fullName>
    </submittedName>
</protein>
<sequence>MIDYSTPYLALNKLLKDFHAATIKGEYQKAYEIAVDITDVSQQLEDIAKGLVSAYTD</sequence>
<evidence type="ECO:0000313" key="1">
    <source>
        <dbReference type="EMBL" id="CAB4123307.1"/>
    </source>
</evidence>